<dbReference type="Gene3D" id="3.40.50.850">
    <property type="entry name" value="Isochorismatase-like"/>
    <property type="match status" value="1"/>
</dbReference>
<dbReference type="Proteomes" id="UP001141806">
    <property type="component" value="Unassembled WGS sequence"/>
</dbReference>
<proteinExistence type="inferred from homology"/>
<sequence>MEEKWKTTAMLVIDMQKDFLKPEKIMHVPGAQAVIPNVIKAVDVARQRGILVIWIVREHDSMGRDVEFHRSHLYGEDKEGSTVKGRVGAELADGLEIQKGDYKIVKTRLSGFFATNLHSVLQRAGIDSLVFTGVQTPYCIRQTVFDALELDYPSISVITDATDAAPFSVEIHAANLLDMKNVGIATPTLKEWCA</sequence>
<dbReference type="InterPro" id="IPR000868">
    <property type="entry name" value="Isochorismatase-like_dom"/>
</dbReference>
<evidence type="ECO:0000313" key="4">
    <source>
        <dbReference type="Proteomes" id="UP001141806"/>
    </source>
</evidence>
<comment type="caution">
    <text evidence="3">The sequence shown here is derived from an EMBL/GenBank/DDBJ whole genome shotgun (WGS) entry which is preliminary data.</text>
</comment>
<comment type="similarity">
    <text evidence="1">Belongs to the isochorismatase family.</text>
</comment>
<evidence type="ECO:0000259" key="2">
    <source>
        <dbReference type="Pfam" id="PF00857"/>
    </source>
</evidence>
<dbReference type="PANTHER" id="PTHR47044">
    <property type="entry name" value="OS02G0276400 PROTEIN"/>
    <property type="match status" value="1"/>
</dbReference>
<gene>
    <name evidence="3" type="ORF">NE237_007799</name>
</gene>
<dbReference type="SUPFAM" id="SSF52499">
    <property type="entry name" value="Isochorismatase-like hydrolases"/>
    <property type="match status" value="1"/>
</dbReference>
<dbReference type="Pfam" id="PF00857">
    <property type="entry name" value="Isochorismatase"/>
    <property type="match status" value="1"/>
</dbReference>
<name>A0A9Q0QWT3_9MAGN</name>
<evidence type="ECO:0000256" key="1">
    <source>
        <dbReference type="ARBA" id="ARBA00006336"/>
    </source>
</evidence>
<organism evidence="3 4">
    <name type="scientific">Protea cynaroides</name>
    <dbReference type="NCBI Taxonomy" id="273540"/>
    <lineage>
        <taxon>Eukaryota</taxon>
        <taxon>Viridiplantae</taxon>
        <taxon>Streptophyta</taxon>
        <taxon>Embryophyta</taxon>
        <taxon>Tracheophyta</taxon>
        <taxon>Spermatophyta</taxon>
        <taxon>Magnoliopsida</taxon>
        <taxon>Proteales</taxon>
        <taxon>Proteaceae</taxon>
        <taxon>Protea</taxon>
    </lineage>
</organism>
<accession>A0A9Q0QWT3</accession>
<evidence type="ECO:0000313" key="3">
    <source>
        <dbReference type="EMBL" id="KAJ4974625.1"/>
    </source>
</evidence>
<dbReference type="EMBL" id="JAMYWD010000004">
    <property type="protein sequence ID" value="KAJ4974625.1"/>
    <property type="molecule type" value="Genomic_DNA"/>
</dbReference>
<feature type="domain" description="Isochorismatase-like" evidence="2">
    <location>
        <begin position="8"/>
        <end position="184"/>
    </location>
</feature>
<protein>
    <recommendedName>
        <fullName evidence="2">Isochorismatase-like domain-containing protein</fullName>
    </recommendedName>
</protein>
<dbReference type="CDD" id="cd00431">
    <property type="entry name" value="cysteine_hydrolases"/>
    <property type="match status" value="1"/>
</dbReference>
<dbReference type="AlphaFoldDB" id="A0A9Q0QWT3"/>
<keyword evidence="4" id="KW-1185">Reference proteome</keyword>
<reference evidence="3" key="1">
    <citation type="journal article" date="2023" name="Plant J.">
        <title>The genome of the king protea, Protea cynaroides.</title>
        <authorList>
            <person name="Chang J."/>
            <person name="Duong T.A."/>
            <person name="Schoeman C."/>
            <person name="Ma X."/>
            <person name="Roodt D."/>
            <person name="Barker N."/>
            <person name="Li Z."/>
            <person name="Van de Peer Y."/>
            <person name="Mizrachi E."/>
        </authorList>
    </citation>
    <scope>NUCLEOTIDE SEQUENCE</scope>
    <source>
        <tissue evidence="3">Young leaves</tissue>
    </source>
</reference>
<dbReference type="InterPro" id="IPR036380">
    <property type="entry name" value="Isochorismatase-like_sf"/>
</dbReference>
<dbReference type="OrthoDB" id="167809at2759"/>